<dbReference type="EMBL" id="CP003843">
    <property type="protein sequence ID" value="AFS82968.1"/>
    <property type="molecule type" value="Genomic_DNA"/>
</dbReference>
<dbReference type="AlphaFoldDB" id="K0B9V4"/>
<dbReference type="InterPro" id="IPR001434">
    <property type="entry name" value="OmcB-like_DUF11"/>
</dbReference>
<name>K0B9V4_9ARCH</name>
<reference evidence="2 3" key="1">
    <citation type="journal article" date="2012" name="J. Bacteriol.">
        <title>Draft Genome Sequence of an Ammonia-Oxidizing Archaeon, "Candidatus Nitrosopumilus sediminis" AR2, from Svalbard in the Arctic Circle.</title>
        <authorList>
            <person name="Park S.J."/>
            <person name="Kim J.G."/>
            <person name="Jung M.Y."/>
            <person name="Kim S.J."/>
            <person name="Cha I.T."/>
            <person name="Ghai R."/>
            <person name="Martin-Cuadrado A.B."/>
            <person name="Rodriguez-Valera F."/>
            <person name="Rhee S.K."/>
        </authorList>
    </citation>
    <scope>NUCLEOTIDE SEQUENCE [LARGE SCALE GENOMIC DNA]</scope>
    <source>
        <strain evidence="2 3">AR2</strain>
    </source>
</reference>
<dbReference type="Gene3D" id="2.60.40.10">
    <property type="entry name" value="Immunoglobulins"/>
    <property type="match status" value="1"/>
</dbReference>
<dbReference type="Proteomes" id="UP000006100">
    <property type="component" value="Chromosome"/>
</dbReference>
<sequence>MIAIIIVSFFAGTIATGSIAFATEEQKGQPFEAIWDAIHNLQDRVFALENNHPPAISCENQLSLAKVSDFQVSEECITGYDLVVSIDGPDKVLRGETGTYTVSVTNNGPENVSDVTVLLSFDSNGFYFSDVPDFCELGWTFSMRNCTFGELNADQTSSFTFDLTNSQGDITYLTVQVSDTIIPEMSENNQDSIRVSR</sequence>
<evidence type="ECO:0000313" key="2">
    <source>
        <dbReference type="EMBL" id="AFS82968.1"/>
    </source>
</evidence>
<accession>K0B9V4</accession>
<dbReference type="PATRIC" id="fig|1229909.8.peg.1280"/>
<feature type="domain" description="DUF11" evidence="1">
    <location>
        <begin position="89"/>
        <end position="194"/>
    </location>
</feature>
<proteinExistence type="predicted"/>
<dbReference type="InterPro" id="IPR013783">
    <property type="entry name" value="Ig-like_fold"/>
</dbReference>
<dbReference type="NCBIfam" id="TIGR01451">
    <property type="entry name" value="B_ant_repeat"/>
    <property type="match status" value="1"/>
</dbReference>
<keyword evidence="3" id="KW-1185">Reference proteome</keyword>
<organism evidence="2 3">
    <name type="scientific">Candidatus Nitrosopumilus sediminis</name>
    <dbReference type="NCBI Taxonomy" id="1229909"/>
    <lineage>
        <taxon>Archaea</taxon>
        <taxon>Nitrososphaerota</taxon>
        <taxon>Nitrososphaeria</taxon>
        <taxon>Nitrosopumilales</taxon>
        <taxon>Nitrosopumilaceae</taxon>
        <taxon>Nitrosopumilus</taxon>
    </lineage>
</organism>
<evidence type="ECO:0000313" key="3">
    <source>
        <dbReference type="Proteomes" id="UP000006100"/>
    </source>
</evidence>
<evidence type="ECO:0000259" key="1">
    <source>
        <dbReference type="Pfam" id="PF01345"/>
    </source>
</evidence>
<protein>
    <recommendedName>
        <fullName evidence="1">DUF11 domain-containing protein</fullName>
    </recommendedName>
</protein>
<dbReference type="KEGG" id="nir:NSED_05830"/>
<dbReference type="eggNOG" id="arCOG07611">
    <property type="taxonomic scope" value="Archaea"/>
</dbReference>
<dbReference type="InterPro" id="IPR047589">
    <property type="entry name" value="DUF11_rpt"/>
</dbReference>
<dbReference type="HOGENOM" id="CLU_1381347_0_0_2"/>
<gene>
    <name evidence="2" type="ORF">NSED_05830</name>
</gene>
<dbReference type="Pfam" id="PF01345">
    <property type="entry name" value="DUF11"/>
    <property type="match status" value="1"/>
</dbReference>